<organism evidence="1 2">
    <name type="scientific">Macrostomum lignano</name>
    <dbReference type="NCBI Taxonomy" id="282301"/>
    <lineage>
        <taxon>Eukaryota</taxon>
        <taxon>Metazoa</taxon>
        <taxon>Spiralia</taxon>
        <taxon>Lophotrochozoa</taxon>
        <taxon>Platyhelminthes</taxon>
        <taxon>Rhabditophora</taxon>
        <taxon>Macrostomorpha</taxon>
        <taxon>Macrostomida</taxon>
        <taxon>Macrostomidae</taxon>
        <taxon>Macrostomum</taxon>
    </lineage>
</organism>
<name>A0A267DI14_9PLAT</name>
<dbReference type="PANTHER" id="PTHR24088:SF0">
    <property type="entry name" value="SMALL RIBOSOMAL SUBUNIT PROTEIN US17M"/>
    <property type="match status" value="1"/>
</dbReference>
<sequence>QLAMSSYFLRHRRPNVQRYLKAYVNEYFPYHKPEVTSIGLKAAERKGLMPTAPFPLAIGQVEPYGRYDGEFHKPDSDHEPSLVRVQVKKLCLNRFILRYYYQSATYLAYAGRIATKPGDLVLVEKTPEPMEFNCVYRLVKIIFSDGCITDPVTGLRCYGGKYQLPELEAWSQQLPRAGGSD</sequence>
<dbReference type="InterPro" id="IPR039193">
    <property type="entry name" value="Ribosomal_uS17m_metazoa"/>
</dbReference>
<gene>
    <name evidence="1" type="ORF">BOX15_Mlig013862g3</name>
</gene>
<proteinExistence type="predicted"/>
<dbReference type="GO" id="GO:0003735">
    <property type="term" value="F:structural constituent of ribosome"/>
    <property type="evidence" value="ECO:0007669"/>
    <property type="project" value="InterPro"/>
</dbReference>
<accession>A0A267DI14</accession>
<protein>
    <submittedName>
        <fullName evidence="1">Uncharacterized protein</fullName>
    </submittedName>
</protein>
<dbReference type="GO" id="GO:0032543">
    <property type="term" value="P:mitochondrial translation"/>
    <property type="evidence" value="ECO:0007669"/>
    <property type="project" value="TreeGrafter"/>
</dbReference>
<reference evidence="1 2" key="1">
    <citation type="submission" date="2017-06" db="EMBL/GenBank/DDBJ databases">
        <title>A platform for efficient transgenesis in Macrostomum lignano, a flatworm model organism for stem cell research.</title>
        <authorList>
            <person name="Berezikov E."/>
        </authorList>
    </citation>
    <scope>NUCLEOTIDE SEQUENCE [LARGE SCALE GENOMIC DNA]</scope>
    <source>
        <strain evidence="1">DV1</strain>
        <tissue evidence="1">Whole organism</tissue>
    </source>
</reference>
<dbReference type="OrthoDB" id="274752at2759"/>
<dbReference type="EMBL" id="NIVC01004036">
    <property type="protein sequence ID" value="PAA48855.1"/>
    <property type="molecule type" value="Genomic_DNA"/>
</dbReference>
<evidence type="ECO:0000313" key="2">
    <source>
        <dbReference type="Proteomes" id="UP000215902"/>
    </source>
</evidence>
<dbReference type="Proteomes" id="UP000215902">
    <property type="component" value="Unassembled WGS sequence"/>
</dbReference>
<dbReference type="InterPro" id="IPR012340">
    <property type="entry name" value="NA-bd_OB-fold"/>
</dbReference>
<dbReference type="Gene3D" id="2.40.50.140">
    <property type="entry name" value="Nucleic acid-binding proteins"/>
    <property type="match status" value="1"/>
</dbReference>
<dbReference type="GO" id="GO:0005763">
    <property type="term" value="C:mitochondrial small ribosomal subunit"/>
    <property type="evidence" value="ECO:0007669"/>
    <property type="project" value="InterPro"/>
</dbReference>
<feature type="non-terminal residue" evidence="1">
    <location>
        <position position="1"/>
    </location>
</feature>
<dbReference type="SUPFAM" id="SSF50249">
    <property type="entry name" value="Nucleic acid-binding proteins"/>
    <property type="match status" value="1"/>
</dbReference>
<keyword evidence="2" id="KW-1185">Reference proteome</keyword>
<dbReference type="PANTHER" id="PTHR24088">
    <property type="entry name" value="28S RIBOSOMAL PROTEIN S17, MITOCHONDRIAL"/>
    <property type="match status" value="1"/>
</dbReference>
<evidence type="ECO:0000313" key="1">
    <source>
        <dbReference type="EMBL" id="PAA48855.1"/>
    </source>
</evidence>
<comment type="caution">
    <text evidence="1">The sequence shown here is derived from an EMBL/GenBank/DDBJ whole genome shotgun (WGS) entry which is preliminary data.</text>
</comment>
<dbReference type="STRING" id="282301.A0A267DI14"/>
<dbReference type="AlphaFoldDB" id="A0A267DI14"/>